<dbReference type="RefSeq" id="XP_019647114.1">
    <property type="nucleotide sequence ID" value="XM_019791555.1"/>
</dbReference>
<dbReference type="KEGG" id="bbel:109487537"/>
<dbReference type="GeneID" id="109487537"/>
<gene>
    <name evidence="2" type="primary">LOC109487537</name>
</gene>
<proteinExistence type="predicted"/>
<keyword evidence="1" id="KW-1185">Reference proteome</keyword>
<protein>
    <submittedName>
        <fullName evidence="2">Uncharacterized protein LOC109487537</fullName>
    </submittedName>
</protein>
<dbReference type="AlphaFoldDB" id="A0A6P5ALP7"/>
<sequence length="124" mass="12725">MPASGAMSSTNVDTTCKAAGHVTPCAGTTCQGDCVLLPNLNNCSWPMDQLAKAVCGGGHASQCPPLDQTYIVMQDSWREGSACGVEMAGCPSGYLTGPTCYCATGNDHSDRYALCARALGEDPG</sequence>
<evidence type="ECO:0000313" key="1">
    <source>
        <dbReference type="Proteomes" id="UP000515135"/>
    </source>
</evidence>
<evidence type="ECO:0000313" key="2">
    <source>
        <dbReference type="RefSeq" id="XP_019647114.1"/>
    </source>
</evidence>
<accession>A0A6P5ALP7</accession>
<organism evidence="1 2">
    <name type="scientific">Branchiostoma belcheri</name>
    <name type="common">Amphioxus</name>
    <dbReference type="NCBI Taxonomy" id="7741"/>
    <lineage>
        <taxon>Eukaryota</taxon>
        <taxon>Metazoa</taxon>
        <taxon>Chordata</taxon>
        <taxon>Cephalochordata</taxon>
        <taxon>Leptocardii</taxon>
        <taxon>Amphioxiformes</taxon>
        <taxon>Branchiostomatidae</taxon>
        <taxon>Branchiostoma</taxon>
    </lineage>
</organism>
<reference evidence="2" key="1">
    <citation type="submission" date="2025-08" db="UniProtKB">
        <authorList>
            <consortium name="RefSeq"/>
        </authorList>
    </citation>
    <scope>IDENTIFICATION</scope>
    <source>
        <tissue evidence="2">Gonad</tissue>
    </source>
</reference>
<name>A0A6P5ALP7_BRABE</name>
<dbReference type="Proteomes" id="UP000515135">
    <property type="component" value="Unplaced"/>
</dbReference>